<organism evidence="12 13">
    <name type="scientific">Eptatretus burgeri</name>
    <name type="common">Inshore hagfish</name>
    <dbReference type="NCBI Taxonomy" id="7764"/>
    <lineage>
        <taxon>Eukaryota</taxon>
        <taxon>Metazoa</taxon>
        <taxon>Chordata</taxon>
        <taxon>Craniata</taxon>
        <taxon>Vertebrata</taxon>
        <taxon>Cyclostomata</taxon>
        <taxon>Myxini</taxon>
        <taxon>Myxiniformes</taxon>
        <taxon>Myxinidae</taxon>
        <taxon>Eptatretinae</taxon>
        <taxon>Eptatretus</taxon>
    </lineage>
</organism>
<dbReference type="InterPro" id="IPR013780">
    <property type="entry name" value="Glyco_hydro_b"/>
</dbReference>
<dbReference type="GO" id="GO:0005975">
    <property type="term" value="P:carbohydrate metabolic process"/>
    <property type="evidence" value="ECO:0007669"/>
    <property type="project" value="InterPro"/>
</dbReference>
<dbReference type="Pfam" id="PF21365">
    <property type="entry name" value="Glyco_hydro_31_3rd"/>
    <property type="match status" value="1"/>
</dbReference>
<dbReference type="GO" id="GO:0016020">
    <property type="term" value="C:membrane"/>
    <property type="evidence" value="ECO:0007669"/>
    <property type="project" value="UniProtKB-SubCell"/>
</dbReference>
<feature type="domain" description="P-type" evidence="11">
    <location>
        <begin position="86"/>
        <end position="138"/>
    </location>
</feature>
<dbReference type="Ensembl" id="ENSEBUT00000027956.1">
    <property type="protein sequence ID" value="ENSEBUP00000027381.1"/>
    <property type="gene ID" value="ENSEBUG00000016777.1"/>
</dbReference>
<dbReference type="InterPro" id="IPR000322">
    <property type="entry name" value="Glyco_hydro_31_TIM"/>
</dbReference>
<dbReference type="CDD" id="cd00111">
    <property type="entry name" value="Trefoil"/>
    <property type="match status" value="1"/>
</dbReference>
<dbReference type="Pfam" id="PF01055">
    <property type="entry name" value="Glyco_hydro_31_2nd"/>
    <property type="match status" value="1"/>
</dbReference>
<evidence type="ECO:0000256" key="2">
    <source>
        <dbReference type="ARBA" id="ARBA00007806"/>
    </source>
</evidence>
<dbReference type="PANTHER" id="PTHR22762">
    <property type="entry name" value="ALPHA-GLUCOSIDASE"/>
    <property type="match status" value="1"/>
</dbReference>
<accession>A0A8C4RE53</accession>
<sequence>MKISPFSDDEERLLPCTMPSRSKLRARPRDLCRSSLVLIAFLLMALLVFNLAKMFLSEALFDLYGSLNPFPVPLQDAQLTSLSDHDSCDSIPKTHRFDCFPDFSSGITRDRCEARNCCFVPVPGQHVGIGVPWCFFPPGAVHYEAETPKVGPQGISSRLAICARSGFPDDVVHPLFTAAYENDGRLRLRINDSEHARFEVPFDLPPPSTVSPRLLYTVELSRTPFGFVVKRKATGTVLLNATVAPLVFANQLLQLSWEMPTHLLYGLGEHRAPLLLNTTWSRRTMWAGDQGPKENTNLYGSQPFYLALEDDGSAHGVFLLNSNAMDVVLQPAPAITWRSIGGIFDFYVFLGPRPEDVIRQFLAVVGMPLMPPYWGLGFHLCRWGYGSSNATLSIIQAMRDAQMPQDVQWNDIDYMHDREDFSYNKKNFTGLPDVVENLHNHGQKYIVIVDPAISSNQTPGSYKPFDDGVKRGVFVRDSSGNKILIGKVWPGLTAFPDFSTSVTQEWWFECLRDFHSKVPFDGLWIDMNEPSNFVDGSVNGCPNNTLENPPFTPAIRGSKLNYKTVCTSARHAQSSHYNLHNLYGLFEANATYRALERLLNKRPFVISRSTFAGQGRYSGHWTGDNWSHWWDLRMSIPAILNFNLFGIPLVGADICGFTDNTTEELCIRWMQLGAFYPFSRNHNDIRMKSQEPVAFSKFAQRAIRMALDTRYILLPFLYTLFHHAHMQGTTVARPLFFEFPDDKVTHGIDQQFLWGSSLLITPVLKQGATKVTGYFPSGTWYDLFTGIAIVSQGENVSLEAPLDKINVHIRANSIVPVQGTALTTAAGRITALGIRVALSSSGMATGELYWDDGDGVDAQKKGLYWMFRFIAGQNTIHSVIEHKNSGIPIPRLGFAIIMGVEARPTKVTANGASIPFSYNHDGILMLPKMCYLVSIFTKIPACTCWEKSYCQACKALHHLQSPARAQHCYRSCTLMSCACEFPRGVNTLGTICAATLYSACSKNFQVSKPVAGNLLLLAFLCLCHQRCHLSVVGLSIRP</sequence>
<evidence type="ECO:0000256" key="4">
    <source>
        <dbReference type="ARBA" id="ARBA00023136"/>
    </source>
</evidence>
<dbReference type="PROSITE" id="PS00707">
    <property type="entry name" value="GLYCOSYL_HYDROL_F31_2"/>
    <property type="match status" value="1"/>
</dbReference>
<evidence type="ECO:0000259" key="11">
    <source>
        <dbReference type="PROSITE" id="PS51448"/>
    </source>
</evidence>
<dbReference type="SMART" id="SM00018">
    <property type="entry name" value="PD"/>
    <property type="match status" value="1"/>
</dbReference>
<keyword evidence="5" id="KW-1015">Disulfide bond</keyword>
<dbReference type="AlphaFoldDB" id="A0A8C4RE53"/>
<comment type="caution">
    <text evidence="8">Lacks conserved residue(s) required for the propagation of feature annotation.</text>
</comment>
<dbReference type="Pfam" id="PF13802">
    <property type="entry name" value="Gal_mutarotas_2"/>
    <property type="match status" value="1"/>
</dbReference>
<dbReference type="GeneTree" id="ENSGT00940000164305"/>
<evidence type="ECO:0000256" key="5">
    <source>
        <dbReference type="ARBA" id="ARBA00023157"/>
    </source>
</evidence>
<dbReference type="InterPro" id="IPR030458">
    <property type="entry name" value="Glyco_hydro_31_AS"/>
</dbReference>
<dbReference type="SUPFAM" id="SSF51445">
    <property type="entry name" value="(Trans)glycosidases"/>
    <property type="match status" value="1"/>
</dbReference>
<evidence type="ECO:0000256" key="1">
    <source>
        <dbReference type="ARBA" id="ARBA00004370"/>
    </source>
</evidence>
<reference evidence="12" key="1">
    <citation type="submission" date="2025-08" db="UniProtKB">
        <authorList>
            <consortium name="Ensembl"/>
        </authorList>
    </citation>
    <scope>IDENTIFICATION</scope>
</reference>
<keyword evidence="10" id="KW-1133">Transmembrane helix</keyword>
<evidence type="ECO:0000313" key="12">
    <source>
        <dbReference type="Ensembl" id="ENSEBUP00000027381.1"/>
    </source>
</evidence>
<evidence type="ECO:0000256" key="3">
    <source>
        <dbReference type="ARBA" id="ARBA00022801"/>
    </source>
</evidence>
<dbReference type="GO" id="GO:0004558">
    <property type="term" value="F:alpha-1,4-glucosidase activity"/>
    <property type="evidence" value="ECO:0007669"/>
    <property type="project" value="TreeGrafter"/>
</dbReference>
<dbReference type="InterPro" id="IPR030459">
    <property type="entry name" value="Glyco_hydro_31_CS"/>
</dbReference>
<reference evidence="12" key="2">
    <citation type="submission" date="2025-09" db="UniProtKB">
        <authorList>
            <consortium name="Ensembl"/>
        </authorList>
    </citation>
    <scope>IDENTIFICATION</scope>
</reference>
<protein>
    <submittedName>
        <fullName evidence="12">Si:ch73-12o23.1</fullName>
    </submittedName>
</protein>
<dbReference type="InterPro" id="IPR017853">
    <property type="entry name" value="GH"/>
</dbReference>
<evidence type="ECO:0000256" key="6">
    <source>
        <dbReference type="ARBA" id="ARBA00023180"/>
    </source>
</evidence>
<dbReference type="CDD" id="cd06602">
    <property type="entry name" value="GH31_MGAM_SI_GAA"/>
    <property type="match status" value="1"/>
</dbReference>
<keyword evidence="3 9" id="KW-0378">Hydrolase</keyword>
<dbReference type="InterPro" id="IPR000519">
    <property type="entry name" value="P_trefoil_dom"/>
</dbReference>
<dbReference type="Gene3D" id="2.60.40.1760">
    <property type="entry name" value="glycosyl hydrolase (family 31)"/>
    <property type="match status" value="1"/>
</dbReference>
<keyword evidence="13" id="KW-1185">Reference proteome</keyword>
<evidence type="ECO:0000313" key="13">
    <source>
        <dbReference type="Proteomes" id="UP000694388"/>
    </source>
</evidence>
<dbReference type="Pfam" id="PF00088">
    <property type="entry name" value="Trefoil"/>
    <property type="match status" value="1"/>
</dbReference>
<dbReference type="CDD" id="cd14752">
    <property type="entry name" value="GH31_N"/>
    <property type="match status" value="1"/>
</dbReference>
<dbReference type="InterPro" id="IPR048395">
    <property type="entry name" value="Glyco_hydro_31_C"/>
</dbReference>
<keyword evidence="10" id="KW-0812">Transmembrane</keyword>
<evidence type="ECO:0000256" key="9">
    <source>
        <dbReference type="RuleBase" id="RU361185"/>
    </source>
</evidence>
<comment type="similarity">
    <text evidence="2 9">Belongs to the glycosyl hydrolase 31 family.</text>
</comment>
<dbReference type="InterPro" id="IPR025887">
    <property type="entry name" value="Glyco_hydro_31_N_dom"/>
</dbReference>
<evidence type="ECO:0000256" key="10">
    <source>
        <dbReference type="SAM" id="Phobius"/>
    </source>
</evidence>
<comment type="subcellular location">
    <subcellularLocation>
        <location evidence="1">Membrane</location>
    </subcellularLocation>
</comment>
<dbReference type="FunFam" id="3.20.20.80:FF:000072">
    <property type="entry name" value="lysosomal alpha-glucosidase isoform X2"/>
    <property type="match status" value="1"/>
</dbReference>
<dbReference type="PANTHER" id="PTHR22762:SF131">
    <property type="entry name" value="GLYCOSIDE HYDROLASE FAMILY 31 N-TERMINAL DOMAIN-CONTAINING PROTEIN"/>
    <property type="match status" value="1"/>
</dbReference>
<dbReference type="FunFam" id="2.60.40.1180:FF:000001">
    <property type="entry name" value="Maltase-glucoamylase, intestinal"/>
    <property type="match status" value="1"/>
</dbReference>
<evidence type="ECO:0000256" key="8">
    <source>
        <dbReference type="PROSITE-ProRule" id="PRU00779"/>
    </source>
</evidence>
<dbReference type="Gene3D" id="2.60.40.1180">
    <property type="entry name" value="Golgi alpha-mannosidase II"/>
    <property type="match status" value="2"/>
</dbReference>
<dbReference type="GO" id="GO:0030246">
    <property type="term" value="F:carbohydrate binding"/>
    <property type="evidence" value="ECO:0007669"/>
    <property type="project" value="InterPro"/>
</dbReference>
<dbReference type="SUPFAM" id="SSF74650">
    <property type="entry name" value="Galactose mutarotase-like"/>
    <property type="match status" value="1"/>
</dbReference>
<dbReference type="Proteomes" id="UP000694388">
    <property type="component" value="Unplaced"/>
</dbReference>
<dbReference type="SUPFAM" id="SSF51011">
    <property type="entry name" value="Glycosyl hydrolase domain"/>
    <property type="match status" value="1"/>
</dbReference>
<keyword evidence="4 10" id="KW-0472">Membrane</keyword>
<proteinExistence type="inferred from homology"/>
<keyword evidence="7 9" id="KW-0326">Glycosidase</keyword>
<feature type="transmembrane region" description="Helical" evidence="10">
    <location>
        <begin position="31"/>
        <end position="52"/>
    </location>
</feature>
<dbReference type="Gene3D" id="4.10.110.10">
    <property type="entry name" value="Spasmolytic Protein, domain 1"/>
    <property type="match status" value="1"/>
</dbReference>
<dbReference type="InterPro" id="IPR011013">
    <property type="entry name" value="Gal_mutarotase_sf_dom"/>
</dbReference>
<dbReference type="PROSITE" id="PS51448">
    <property type="entry name" value="P_TREFOIL_2"/>
    <property type="match status" value="1"/>
</dbReference>
<evidence type="ECO:0000256" key="7">
    <source>
        <dbReference type="ARBA" id="ARBA00023295"/>
    </source>
</evidence>
<dbReference type="SUPFAM" id="SSF57492">
    <property type="entry name" value="Trefoil"/>
    <property type="match status" value="1"/>
</dbReference>
<dbReference type="PROSITE" id="PS00129">
    <property type="entry name" value="GLYCOSYL_HYDROL_F31_1"/>
    <property type="match status" value="1"/>
</dbReference>
<dbReference type="InterPro" id="IPR044913">
    <property type="entry name" value="P_trefoil_dom_sf"/>
</dbReference>
<name>A0A8C4RE53_EPTBU</name>
<keyword evidence="6" id="KW-0325">Glycoprotein</keyword>
<dbReference type="Gene3D" id="3.20.20.80">
    <property type="entry name" value="Glycosidases"/>
    <property type="match status" value="1"/>
</dbReference>